<dbReference type="InterPro" id="IPR003114">
    <property type="entry name" value="Phox_assoc"/>
</dbReference>
<dbReference type="OrthoDB" id="5582218at2759"/>
<keyword evidence="3" id="KW-1185">Reference proteome</keyword>
<comment type="caution">
    <text evidence="2">The sequence shown here is derived from an EMBL/GenBank/DDBJ whole genome shotgun (WGS) entry which is preliminary data.</text>
</comment>
<sequence>MPTILYSSNSKQLSRFQRKTKNTYEQSNFRANTHDIPFSSKKDKDSNEYLLELCCSIYPLELHTQIHKCPDWKLPFHAIVVLLLKNFICSWYGGKIVTTNTEFLVSIYQLFDGVIDDIHSQEILWEQILCDDLPAFIETQVKILRRVQQENLSLDDFYQLQLYKHTYPDSIADVLVQKFRCDSRLHQAFLQDFVGDFLLDKLIDKLAEPFVVIDIVRSVCENYVKRTTTIPKKGSGDNLFQKLICQLRASLQMSSKSSSNDSRMNKSYQSSNNFFNHYLFFALNECFHLESKKPLIFLMLKALQYCGNKLSFINKFTSKLFQNMITQRVLNGERIIALGLKARHLIFPHDNKIGPARMEPSPDEFVIMKKNASDALNQLIQGLYIDKVLGLASEDCCRIIDALAYDKNINKFMVQRLVDYLLASLPAVSTSANIL</sequence>
<evidence type="ECO:0000259" key="1">
    <source>
        <dbReference type="Pfam" id="PF02194"/>
    </source>
</evidence>
<proteinExistence type="predicted"/>
<evidence type="ECO:0000313" key="2">
    <source>
        <dbReference type="EMBL" id="CDO94039.1"/>
    </source>
</evidence>
<organism evidence="2 3">
    <name type="scientific">Kluyveromyces dobzhanskii CBS 2104</name>
    <dbReference type="NCBI Taxonomy" id="1427455"/>
    <lineage>
        <taxon>Eukaryota</taxon>
        <taxon>Fungi</taxon>
        <taxon>Dikarya</taxon>
        <taxon>Ascomycota</taxon>
        <taxon>Saccharomycotina</taxon>
        <taxon>Saccharomycetes</taxon>
        <taxon>Saccharomycetales</taxon>
        <taxon>Saccharomycetaceae</taxon>
        <taxon>Kluyveromyces</taxon>
    </lineage>
</organism>
<dbReference type="AlphaFoldDB" id="A0A0A8L4P3"/>
<gene>
    <name evidence="2" type="ORF">KLDO_g2323B</name>
</gene>
<reference evidence="2 3" key="1">
    <citation type="submission" date="2014-03" db="EMBL/GenBank/DDBJ databases">
        <title>The genome of Kluyveromyces dobzhanskii.</title>
        <authorList>
            <person name="Nystedt B."/>
            <person name="Astrom S."/>
        </authorList>
    </citation>
    <scope>NUCLEOTIDE SEQUENCE [LARGE SCALE GENOMIC DNA]</scope>
    <source>
        <strain evidence="2 3">CBS 2104</strain>
    </source>
</reference>
<evidence type="ECO:0000313" key="3">
    <source>
        <dbReference type="Proteomes" id="UP000031516"/>
    </source>
</evidence>
<protein>
    <submittedName>
        <fullName evidence="2">WGS project CCBQ000000000 data, contig 00049</fullName>
    </submittedName>
</protein>
<accession>A0A0A8L4P3</accession>
<dbReference type="Proteomes" id="UP000031516">
    <property type="component" value="Unassembled WGS sequence"/>
</dbReference>
<dbReference type="Pfam" id="PF02194">
    <property type="entry name" value="PXA"/>
    <property type="match status" value="1"/>
</dbReference>
<name>A0A0A8L4P3_9SACH</name>
<feature type="domain" description="PXA" evidence="1">
    <location>
        <begin position="76"/>
        <end position="173"/>
    </location>
</feature>
<dbReference type="EMBL" id="CCBQ010000032">
    <property type="protein sequence ID" value="CDO94039.1"/>
    <property type="molecule type" value="Genomic_DNA"/>
</dbReference>